<evidence type="ECO:0000313" key="3">
    <source>
        <dbReference type="Proteomes" id="UP000032210"/>
    </source>
</evidence>
<dbReference type="Proteomes" id="UP000032210">
    <property type="component" value="Unassembled WGS sequence"/>
</dbReference>
<name>A0A0D0TP45_PSEFL</name>
<dbReference type="EMBL" id="JXCQ01000006">
    <property type="protein sequence ID" value="KIR23619.1"/>
    <property type="molecule type" value="Genomic_DNA"/>
</dbReference>
<dbReference type="PATRIC" id="fig|294.125.peg.997"/>
<feature type="region of interest" description="Disordered" evidence="1">
    <location>
        <begin position="1"/>
        <end position="36"/>
    </location>
</feature>
<evidence type="ECO:0000313" key="2">
    <source>
        <dbReference type="EMBL" id="KIR23619.1"/>
    </source>
</evidence>
<sequence>MSEKGKNPKSDVNKEDNSASGISPTTIDWGGWQRWC</sequence>
<feature type="compositionally biased region" description="Basic and acidic residues" evidence="1">
    <location>
        <begin position="1"/>
        <end position="17"/>
    </location>
</feature>
<proteinExistence type="predicted"/>
<gene>
    <name evidence="2" type="ORF">PFLU3_09700</name>
</gene>
<dbReference type="AlphaFoldDB" id="A0A0D0TP45"/>
<protein>
    <submittedName>
        <fullName evidence="2">Uncharacterized protein</fullName>
    </submittedName>
</protein>
<organism evidence="2 3">
    <name type="scientific">Pseudomonas fluorescens</name>
    <dbReference type="NCBI Taxonomy" id="294"/>
    <lineage>
        <taxon>Bacteria</taxon>
        <taxon>Pseudomonadati</taxon>
        <taxon>Pseudomonadota</taxon>
        <taxon>Gammaproteobacteria</taxon>
        <taxon>Pseudomonadales</taxon>
        <taxon>Pseudomonadaceae</taxon>
        <taxon>Pseudomonas</taxon>
    </lineage>
</organism>
<accession>A0A0D0TP45</accession>
<reference evidence="2 3" key="1">
    <citation type="submission" date="2015-01" db="EMBL/GenBank/DDBJ databases">
        <title>Genome sequence of the beneficial rhizobacterium Pseudomonas fluorescens 2-79.</title>
        <authorList>
            <person name="Thuermer A."/>
            <person name="Daniel R."/>
        </authorList>
    </citation>
    <scope>NUCLEOTIDE SEQUENCE [LARGE SCALE GENOMIC DNA]</scope>
    <source>
        <strain evidence="2 3">2-79</strain>
    </source>
</reference>
<comment type="caution">
    <text evidence="2">The sequence shown here is derived from an EMBL/GenBank/DDBJ whole genome shotgun (WGS) entry which is preliminary data.</text>
</comment>
<evidence type="ECO:0000256" key="1">
    <source>
        <dbReference type="SAM" id="MobiDB-lite"/>
    </source>
</evidence>